<dbReference type="STRING" id="573063.Metin_0890"/>
<evidence type="ECO:0000256" key="5">
    <source>
        <dbReference type="ARBA" id="ARBA00022982"/>
    </source>
</evidence>
<dbReference type="GO" id="GO:0005506">
    <property type="term" value="F:iron ion binding"/>
    <property type="evidence" value="ECO:0007669"/>
    <property type="project" value="InterPro"/>
</dbReference>
<dbReference type="InterPro" id="IPR024922">
    <property type="entry name" value="Rubredoxin"/>
</dbReference>
<evidence type="ECO:0000313" key="11">
    <source>
        <dbReference type="Proteomes" id="UP000002061"/>
    </source>
</evidence>
<evidence type="ECO:0000256" key="7">
    <source>
        <dbReference type="PIRNR" id="PIRNR000071"/>
    </source>
</evidence>
<dbReference type="KEGG" id="mif:Metin_0890"/>
<keyword evidence="5 7" id="KW-0249">Electron transport</keyword>
<feature type="domain" description="Rubredoxin-like" evidence="9">
    <location>
        <begin position="1"/>
        <end position="51"/>
    </location>
</feature>
<protein>
    <recommendedName>
        <fullName evidence="7">Rubredoxin</fullName>
    </recommendedName>
</protein>
<dbReference type="eggNOG" id="arCOG04391">
    <property type="taxonomic scope" value="Archaea"/>
</dbReference>
<accession>D5VSK1</accession>
<evidence type="ECO:0000256" key="3">
    <source>
        <dbReference type="ARBA" id="ARBA00022448"/>
    </source>
</evidence>
<evidence type="ECO:0000259" key="9">
    <source>
        <dbReference type="PROSITE" id="PS50903"/>
    </source>
</evidence>
<organism evidence="10 11">
    <name type="scientific">Methanocaldococcus infernus (strain DSM 11812 / JCM 15783 / ME)</name>
    <dbReference type="NCBI Taxonomy" id="573063"/>
    <lineage>
        <taxon>Archaea</taxon>
        <taxon>Methanobacteriati</taxon>
        <taxon>Methanobacteriota</taxon>
        <taxon>Methanomada group</taxon>
        <taxon>Methanococci</taxon>
        <taxon>Methanococcales</taxon>
        <taxon>Methanocaldococcaceae</taxon>
        <taxon>Methanocaldococcus</taxon>
    </lineage>
</organism>
<feature type="binding site" evidence="8">
    <location>
        <position position="38"/>
    </location>
    <ligand>
        <name>Fe cation</name>
        <dbReference type="ChEBI" id="CHEBI:24875"/>
    </ligand>
</feature>
<evidence type="ECO:0000256" key="6">
    <source>
        <dbReference type="ARBA" id="ARBA00023004"/>
    </source>
</evidence>
<proteinExistence type="inferred from homology"/>
<dbReference type="InterPro" id="IPR024935">
    <property type="entry name" value="Rubredoxin_dom"/>
</dbReference>
<comment type="function">
    <text evidence="1 7">Rubredoxin is a small nonheme, iron protein lacking acid-labile sulfide. Its single Fe, chelated to 4 Cys, functions as an electron acceptor and may also stabilize the conformation of the molecule.</text>
</comment>
<keyword evidence="11" id="KW-1185">Reference proteome</keyword>
<dbReference type="HOGENOM" id="CLU_128747_3_1_2"/>
<name>D5VSK1_METIM</name>
<dbReference type="RefSeq" id="WP_013100300.1">
    <property type="nucleotide sequence ID" value="NC_014122.1"/>
</dbReference>
<dbReference type="InterPro" id="IPR024934">
    <property type="entry name" value="Rubredoxin-like_dom"/>
</dbReference>
<dbReference type="GO" id="GO:0009055">
    <property type="term" value="F:electron transfer activity"/>
    <property type="evidence" value="ECO:0007669"/>
    <property type="project" value="InterPro"/>
</dbReference>
<evidence type="ECO:0000313" key="10">
    <source>
        <dbReference type="EMBL" id="ADG13554.1"/>
    </source>
</evidence>
<dbReference type="AlphaFoldDB" id="D5VSK1"/>
<feature type="binding site" evidence="8">
    <location>
        <position position="6"/>
    </location>
    <ligand>
        <name>Fe cation</name>
        <dbReference type="ChEBI" id="CHEBI:24875"/>
    </ligand>
</feature>
<evidence type="ECO:0000256" key="2">
    <source>
        <dbReference type="ARBA" id="ARBA00005337"/>
    </source>
</evidence>
<sequence length="53" mass="6112">MARYQCMCGWIYDEEKGLPEQGIEPGTKWEELPEDFRCPQCGLGKSAFRKLGE</sequence>
<evidence type="ECO:0000256" key="1">
    <source>
        <dbReference type="ARBA" id="ARBA00002360"/>
    </source>
</evidence>
<dbReference type="FunFam" id="2.20.28.10:FF:000001">
    <property type="entry name" value="Rubredoxin"/>
    <property type="match status" value="1"/>
</dbReference>
<evidence type="ECO:0000256" key="4">
    <source>
        <dbReference type="ARBA" id="ARBA00022723"/>
    </source>
</evidence>
<feature type="binding site" evidence="8">
    <location>
        <position position="41"/>
    </location>
    <ligand>
        <name>Fe cation</name>
        <dbReference type="ChEBI" id="CHEBI:24875"/>
    </ligand>
</feature>
<keyword evidence="4 7" id="KW-0479">Metal-binding</keyword>
<dbReference type="PANTHER" id="PTHR47627:SF1">
    <property type="entry name" value="RUBREDOXIN-1-RELATED"/>
    <property type="match status" value="1"/>
</dbReference>
<feature type="binding site" evidence="8">
    <location>
        <position position="8"/>
    </location>
    <ligand>
        <name>Fe cation</name>
        <dbReference type="ChEBI" id="CHEBI:24875"/>
    </ligand>
</feature>
<dbReference type="Pfam" id="PF00301">
    <property type="entry name" value="Rubredoxin"/>
    <property type="match status" value="1"/>
</dbReference>
<reference evidence="10" key="1">
    <citation type="submission" date="2010-04" db="EMBL/GenBank/DDBJ databases">
        <title>Complete sequence of Methanocaldococcus infernus ME.</title>
        <authorList>
            <consortium name="US DOE Joint Genome Institute"/>
            <person name="Lucas S."/>
            <person name="Copeland A."/>
            <person name="Lapidus A."/>
            <person name="Cheng J.-F."/>
            <person name="Bruce D."/>
            <person name="Goodwin L."/>
            <person name="Pitluck S."/>
            <person name="Munk A.C."/>
            <person name="Detter J.C."/>
            <person name="Han C."/>
            <person name="Tapia R."/>
            <person name="Land M."/>
            <person name="Hauser L."/>
            <person name="Kyrpides N."/>
            <person name="Mikhailova N."/>
            <person name="Sieprawska-Lupa M."/>
            <person name="Whitman W.B."/>
            <person name="Woyke T."/>
        </authorList>
    </citation>
    <scope>NUCLEOTIDE SEQUENCE [LARGE SCALE GENOMIC DNA]</scope>
    <source>
        <strain evidence="10">ME</strain>
    </source>
</reference>
<keyword evidence="6 7" id="KW-0408">Iron</keyword>
<comment type="similarity">
    <text evidence="2 7">Belongs to the rubredoxin family.</text>
</comment>
<dbReference type="PROSITE" id="PS50903">
    <property type="entry name" value="RUBREDOXIN_LIKE"/>
    <property type="match status" value="1"/>
</dbReference>
<dbReference type="PIRSF" id="PIRSF000071">
    <property type="entry name" value="Rubredoxin"/>
    <property type="match status" value="1"/>
</dbReference>
<dbReference type="GO" id="GO:0043448">
    <property type="term" value="P:alkane catabolic process"/>
    <property type="evidence" value="ECO:0007669"/>
    <property type="project" value="TreeGrafter"/>
</dbReference>
<dbReference type="CDD" id="cd00730">
    <property type="entry name" value="rubredoxin"/>
    <property type="match status" value="1"/>
</dbReference>
<dbReference type="Proteomes" id="UP000002061">
    <property type="component" value="Chromosome"/>
</dbReference>
<dbReference type="GeneID" id="9131904"/>
<keyword evidence="3 7" id="KW-0813">Transport</keyword>
<dbReference type="EMBL" id="CP002009">
    <property type="protein sequence ID" value="ADG13554.1"/>
    <property type="molecule type" value="Genomic_DNA"/>
</dbReference>
<dbReference type="Gene3D" id="2.20.28.10">
    <property type="match status" value="1"/>
</dbReference>
<gene>
    <name evidence="10" type="ordered locus">Metin_0890</name>
</gene>
<dbReference type="SUPFAM" id="SSF57802">
    <property type="entry name" value="Rubredoxin-like"/>
    <property type="match status" value="1"/>
</dbReference>
<evidence type="ECO:0000256" key="8">
    <source>
        <dbReference type="PIRSR" id="PIRSR000071-1"/>
    </source>
</evidence>
<dbReference type="InterPro" id="IPR050526">
    <property type="entry name" value="Rubredoxin_ET"/>
</dbReference>
<comment type="cofactor">
    <cofactor evidence="7 8">
        <name>Fe(3+)</name>
        <dbReference type="ChEBI" id="CHEBI:29034"/>
    </cofactor>
    <text evidence="7 8">Binds 1 Fe(3+) ion per subunit.</text>
</comment>
<dbReference type="PANTHER" id="PTHR47627">
    <property type="entry name" value="RUBREDOXIN"/>
    <property type="match status" value="1"/>
</dbReference>